<keyword evidence="2" id="KW-1185">Reference proteome</keyword>
<accession>A0A2T0SVF0</accession>
<proteinExistence type="predicted"/>
<organism evidence="1 2">
    <name type="scientific">Umezawaea tangerina</name>
    <dbReference type="NCBI Taxonomy" id="84725"/>
    <lineage>
        <taxon>Bacteria</taxon>
        <taxon>Bacillati</taxon>
        <taxon>Actinomycetota</taxon>
        <taxon>Actinomycetes</taxon>
        <taxon>Pseudonocardiales</taxon>
        <taxon>Pseudonocardiaceae</taxon>
        <taxon>Umezawaea</taxon>
    </lineage>
</organism>
<evidence type="ECO:0000313" key="1">
    <source>
        <dbReference type="EMBL" id="PRY37386.1"/>
    </source>
</evidence>
<dbReference type="AlphaFoldDB" id="A0A2T0SVF0"/>
<protein>
    <submittedName>
        <fullName evidence="1">Uncharacterized protein</fullName>
    </submittedName>
</protein>
<dbReference type="Proteomes" id="UP000239494">
    <property type="component" value="Unassembled WGS sequence"/>
</dbReference>
<dbReference type="RefSeq" id="WP_106191710.1">
    <property type="nucleotide sequence ID" value="NZ_PVTF01000010.1"/>
</dbReference>
<reference evidence="1 2" key="1">
    <citation type="submission" date="2018-03" db="EMBL/GenBank/DDBJ databases">
        <title>Genomic Encyclopedia of Archaeal and Bacterial Type Strains, Phase II (KMG-II): from individual species to whole genera.</title>
        <authorList>
            <person name="Goeker M."/>
        </authorList>
    </citation>
    <scope>NUCLEOTIDE SEQUENCE [LARGE SCALE GENOMIC DNA]</scope>
    <source>
        <strain evidence="1 2">DSM 44720</strain>
    </source>
</reference>
<sequence length="205" mass="22283">MRVKISAGSFMEYSTSGQRGRIAIVSEQKAVYLSEHFLGQGFYEPVRDAMRRAANSATPELALDAAIDRANRRGQAQAFVEIKNGYLPWLASRRATGVPVVSSTWSCGDLVLTIKPHLGLRLRDGSTMAVLAYLKSQPLTQESANVGLRLLEYTIGTTLPEATPIVLDARRGRAFSMSRRTNTAKLDALIIAEAAGYVAHWGATA</sequence>
<dbReference type="EMBL" id="PVTF01000010">
    <property type="protein sequence ID" value="PRY37386.1"/>
    <property type="molecule type" value="Genomic_DNA"/>
</dbReference>
<dbReference type="OrthoDB" id="3396976at2"/>
<evidence type="ECO:0000313" key="2">
    <source>
        <dbReference type="Proteomes" id="UP000239494"/>
    </source>
</evidence>
<name>A0A2T0SVF0_9PSEU</name>
<gene>
    <name evidence="1" type="ORF">CLV43_110197</name>
</gene>
<comment type="caution">
    <text evidence="1">The sequence shown here is derived from an EMBL/GenBank/DDBJ whole genome shotgun (WGS) entry which is preliminary data.</text>
</comment>